<dbReference type="InterPro" id="IPR036163">
    <property type="entry name" value="HMA_dom_sf"/>
</dbReference>
<dbReference type="Proteomes" id="UP000019678">
    <property type="component" value="Unassembled WGS sequence"/>
</dbReference>
<dbReference type="STRING" id="1192034.CAP_8136"/>
<dbReference type="SUPFAM" id="SSF55008">
    <property type="entry name" value="HMA, heavy metal-associated domain"/>
    <property type="match status" value="1"/>
</dbReference>
<reference evidence="3 4" key="1">
    <citation type="submission" date="2013-05" db="EMBL/GenBank/DDBJ databases">
        <title>Genome assembly of Chondromyces apiculatus DSM 436.</title>
        <authorList>
            <person name="Sharma G."/>
            <person name="Khatri I."/>
            <person name="Kaur C."/>
            <person name="Mayilraj S."/>
            <person name="Subramanian S."/>
        </authorList>
    </citation>
    <scope>NUCLEOTIDE SEQUENCE [LARGE SCALE GENOMIC DNA]</scope>
    <source>
        <strain evidence="3 4">DSM 436</strain>
    </source>
</reference>
<protein>
    <recommendedName>
        <fullName evidence="2">HMA domain-containing protein</fullName>
    </recommendedName>
</protein>
<comment type="caution">
    <text evidence="3">The sequence shown here is derived from an EMBL/GenBank/DDBJ whole genome shotgun (WGS) entry which is preliminary data.</text>
</comment>
<accession>A0A017TFN9</accession>
<dbReference type="GO" id="GO:0046872">
    <property type="term" value="F:metal ion binding"/>
    <property type="evidence" value="ECO:0007669"/>
    <property type="project" value="UniProtKB-KW"/>
</dbReference>
<gene>
    <name evidence="3" type="ORF">CAP_8136</name>
</gene>
<dbReference type="InterPro" id="IPR006121">
    <property type="entry name" value="HMA_dom"/>
</dbReference>
<dbReference type="CDD" id="cd00371">
    <property type="entry name" value="HMA"/>
    <property type="match status" value="1"/>
</dbReference>
<name>A0A017TFN9_9BACT</name>
<dbReference type="Pfam" id="PF00403">
    <property type="entry name" value="HMA"/>
    <property type="match status" value="1"/>
</dbReference>
<dbReference type="InterPro" id="IPR017969">
    <property type="entry name" value="Heavy-metal-associated_CS"/>
</dbReference>
<dbReference type="RefSeq" id="WP_044237371.1">
    <property type="nucleotide sequence ID" value="NZ_ASRX01000008.1"/>
</dbReference>
<evidence type="ECO:0000256" key="1">
    <source>
        <dbReference type="ARBA" id="ARBA00022723"/>
    </source>
</evidence>
<feature type="domain" description="HMA" evidence="2">
    <location>
        <begin position="3"/>
        <end position="72"/>
    </location>
</feature>
<dbReference type="AlphaFoldDB" id="A0A017TFN9"/>
<evidence type="ECO:0000313" key="3">
    <source>
        <dbReference type="EMBL" id="EYF07635.1"/>
    </source>
</evidence>
<keyword evidence="4" id="KW-1185">Reference proteome</keyword>
<sequence length="74" mass="7709">MGETISFEVSGMTCQNCVRHVGTALRKIPGVRDVEVNLDQGTARVMLAEGKAGEATAGAMLAAIQDAGYEAKVL</sequence>
<evidence type="ECO:0000259" key="2">
    <source>
        <dbReference type="PROSITE" id="PS50846"/>
    </source>
</evidence>
<organism evidence="3 4">
    <name type="scientific">Chondromyces apiculatus DSM 436</name>
    <dbReference type="NCBI Taxonomy" id="1192034"/>
    <lineage>
        <taxon>Bacteria</taxon>
        <taxon>Pseudomonadati</taxon>
        <taxon>Myxococcota</taxon>
        <taxon>Polyangia</taxon>
        <taxon>Polyangiales</taxon>
        <taxon>Polyangiaceae</taxon>
        <taxon>Chondromyces</taxon>
    </lineage>
</organism>
<dbReference type="Gene3D" id="3.30.70.100">
    <property type="match status" value="1"/>
</dbReference>
<dbReference type="PROSITE" id="PS01047">
    <property type="entry name" value="HMA_1"/>
    <property type="match status" value="1"/>
</dbReference>
<evidence type="ECO:0000313" key="4">
    <source>
        <dbReference type="Proteomes" id="UP000019678"/>
    </source>
</evidence>
<dbReference type="EMBL" id="ASRX01000008">
    <property type="protein sequence ID" value="EYF07635.1"/>
    <property type="molecule type" value="Genomic_DNA"/>
</dbReference>
<dbReference type="PROSITE" id="PS50846">
    <property type="entry name" value="HMA_2"/>
    <property type="match status" value="1"/>
</dbReference>
<proteinExistence type="predicted"/>
<keyword evidence="1" id="KW-0479">Metal-binding</keyword>
<dbReference type="eggNOG" id="COG2608">
    <property type="taxonomic scope" value="Bacteria"/>
</dbReference>
<dbReference type="OrthoDB" id="9801832at2"/>
<dbReference type="FunFam" id="3.30.70.100:FF:000005">
    <property type="entry name" value="Copper-exporting P-type ATPase A"/>
    <property type="match status" value="1"/>
</dbReference>